<dbReference type="Gene3D" id="1.20.58.390">
    <property type="entry name" value="Neurotransmitter-gated ion-channel transmembrane domain"/>
    <property type="match status" value="1"/>
</dbReference>
<keyword evidence="10 11" id="KW-0407">Ion channel</keyword>
<evidence type="ECO:0000256" key="1">
    <source>
        <dbReference type="ARBA" id="ARBA00004141"/>
    </source>
</evidence>
<sequence>MLQKNGKAARRRRRLVGVVIGALESGNARTQSSISASKEMQLWYITTQHTTHGVHSVASYFRCGQSPLLPSVAELTAAAAAAVVEEEEVPKKLVRITDVLNHMLSSSRYDSNLRPGLDIRENNVTGEKEVVDDEPAAVAINMLIKNLGPIDEENMMYAMEIYFRQSWVDNRLRFDADFVNQDEIKVSISTLDKIWRPDTYFFNGKGSKLHVITTPNKLLRIQADGTVFFSMRLTIKAVCFMDFRKFPVDKQACPLLIGSYAYDSKNLVYVWWEEAKSKSALHQIPANVINSTSKNLGVEVTAMAQFLFRPEGVAFSHELSKLGSETRDVLSLTIPLERMIGYYLLQIYLPSYMTVSMSWVTFWINREATPGRVTL</sequence>
<dbReference type="InterPro" id="IPR006201">
    <property type="entry name" value="Neur_channel"/>
</dbReference>
<keyword evidence="9" id="KW-0472">Membrane</keyword>
<dbReference type="InterPro" id="IPR038050">
    <property type="entry name" value="Neuro_actylchol_rec"/>
</dbReference>
<dbReference type="PRINTS" id="PR00252">
    <property type="entry name" value="NRIONCHANNEL"/>
</dbReference>
<keyword evidence="14" id="KW-1185">Reference proteome</keyword>
<accession>A0A1I8IVV4</accession>
<evidence type="ECO:0000256" key="9">
    <source>
        <dbReference type="ARBA" id="ARBA00023136"/>
    </source>
</evidence>
<dbReference type="WBParaSite" id="maker-uti_cns_0017133-snap-gene-0.2-mRNA-1">
    <property type="protein sequence ID" value="maker-uti_cns_0017133-snap-gene-0.2-mRNA-1"/>
    <property type="gene ID" value="maker-uti_cns_0017133-snap-gene-0.2"/>
</dbReference>
<evidence type="ECO:0000256" key="3">
    <source>
        <dbReference type="ARBA" id="ARBA00022448"/>
    </source>
</evidence>
<evidence type="ECO:0000313" key="15">
    <source>
        <dbReference type="WBParaSite" id="maker-uti_cns_0017133-snap-gene-0.2-mRNA-1"/>
    </source>
</evidence>
<reference evidence="15" key="1">
    <citation type="submission" date="2016-11" db="UniProtKB">
        <authorList>
            <consortium name="WormBaseParasite"/>
        </authorList>
    </citation>
    <scope>IDENTIFICATION</scope>
</reference>
<keyword evidence="5" id="KW-0812">Transmembrane</keyword>
<evidence type="ECO:0000259" key="13">
    <source>
        <dbReference type="Pfam" id="PF02932"/>
    </source>
</evidence>
<evidence type="ECO:0000256" key="8">
    <source>
        <dbReference type="ARBA" id="ARBA00023065"/>
    </source>
</evidence>
<dbReference type="InterPro" id="IPR006028">
    <property type="entry name" value="GABAA/Glycine_rcpt"/>
</dbReference>
<keyword evidence="7" id="KW-1133">Transmembrane helix</keyword>
<dbReference type="Pfam" id="PF02932">
    <property type="entry name" value="Neur_chan_memb"/>
    <property type="match status" value="1"/>
</dbReference>
<evidence type="ECO:0000256" key="6">
    <source>
        <dbReference type="ARBA" id="ARBA00022729"/>
    </source>
</evidence>
<feature type="domain" description="Neurotransmitter-gated ion-channel transmembrane" evidence="13">
    <location>
        <begin position="347"/>
        <end position="375"/>
    </location>
</feature>
<comment type="similarity">
    <text evidence="11">Belongs to the ligand-gated ion channel (TC 1.A.9) family.</text>
</comment>
<protein>
    <submittedName>
        <fullName evidence="15">Neur_chan_LBD domain-containing protein</fullName>
    </submittedName>
</protein>
<dbReference type="AlphaFoldDB" id="A0A1I8IVV4"/>
<dbReference type="InterPro" id="IPR018000">
    <property type="entry name" value="Neurotransmitter_ion_chnl_CS"/>
</dbReference>
<evidence type="ECO:0000256" key="7">
    <source>
        <dbReference type="ARBA" id="ARBA00022989"/>
    </source>
</evidence>
<dbReference type="InterPro" id="IPR036719">
    <property type="entry name" value="Neuro-gated_channel_TM_sf"/>
</dbReference>
<dbReference type="PRINTS" id="PR00253">
    <property type="entry name" value="GABAARECEPTR"/>
</dbReference>
<dbReference type="Proteomes" id="UP000095280">
    <property type="component" value="Unplaced"/>
</dbReference>
<dbReference type="Pfam" id="PF02931">
    <property type="entry name" value="Neur_chan_LBD"/>
    <property type="match status" value="1"/>
</dbReference>
<evidence type="ECO:0000259" key="12">
    <source>
        <dbReference type="Pfam" id="PF02931"/>
    </source>
</evidence>
<dbReference type="SUPFAM" id="SSF63712">
    <property type="entry name" value="Nicotinic receptor ligand binding domain-like"/>
    <property type="match status" value="1"/>
</dbReference>
<feature type="domain" description="Neurotransmitter-gated ion-channel ligand-binding" evidence="12">
    <location>
        <begin position="103"/>
        <end position="284"/>
    </location>
</feature>
<name>A0A1I8IVV4_9PLAT</name>
<dbReference type="InterPro" id="IPR006029">
    <property type="entry name" value="Neurotrans-gated_channel_TM"/>
</dbReference>
<dbReference type="GO" id="GO:0005230">
    <property type="term" value="F:extracellular ligand-gated monoatomic ion channel activity"/>
    <property type="evidence" value="ECO:0007669"/>
    <property type="project" value="InterPro"/>
</dbReference>
<dbReference type="InterPro" id="IPR006202">
    <property type="entry name" value="Neur_chan_lig-bd"/>
</dbReference>
<comment type="subcellular location">
    <subcellularLocation>
        <location evidence="2">Cell membrane</location>
    </subcellularLocation>
    <subcellularLocation>
        <location evidence="1">Membrane</location>
        <topology evidence="1">Multi-pass membrane protein</topology>
    </subcellularLocation>
</comment>
<evidence type="ECO:0000256" key="11">
    <source>
        <dbReference type="RuleBase" id="RU000687"/>
    </source>
</evidence>
<dbReference type="PANTHER" id="PTHR18945">
    <property type="entry name" value="NEUROTRANSMITTER GATED ION CHANNEL"/>
    <property type="match status" value="1"/>
</dbReference>
<keyword evidence="4" id="KW-1003">Cell membrane</keyword>
<evidence type="ECO:0000256" key="2">
    <source>
        <dbReference type="ARBA" id="ARBA00004236"/>
    </source>
</evidence>
<keyword evidence="6" id="KW-0732">Signal</keyword>
<dbReference type="SUPFAM" id="SSF90112">
    <property type="entry name" value="Neurotransmitter-gated ion-channel transmembrane pore"/>
    <property type="match status" value="1"/>
</dbReference>
<proteinExistence type="inferred from homology"/>
<dbReference type="Gene3D" id="2.70.170.10">
    <property type="entry name" value="Neurotransmitter-gated ion-channel ligand-binding domain"/>
    <property type="match status" value="1"/>
</dbReference>
<evidence type="ECO:0000256" key="5">
    <source>
        <dbReference type="ARBA" id="ARBA00022692"/>
    </source>
</evidence>
<evidence type="ECO:0000313" key="14">
    <source>
        <dbReference type="Proteomes" id="UP000095280"/>
    </source>
</evidence>
<dbReference type="InterPro" id="IPR036734">
    <property type="entry name" value="Neur_chan_lig-bd_sf"/>
</dbReference>
<keyword evidence="3 11" id="KW-0813">Transport</keyword>
<organism evidence="14 15">
    <name type="scientific">Macrostomum lignano</name>
    <dbReference type="NCBI Taxonomy" id="282301"/>
    <lineage>
        <taxon>Eukaryota</taxon>
        <taxon>Metazoa</taxon>
        <taxon>Spiralia</taxon>
        <taxon>Lophotrochozoa</taxon>
        <taxon>Platyhelminthes</taxon>
        <taxon>Rhabditophora</taxon>
        <taxon>Macrostomorpha</taxon>
        <taxon>Macrostomida</taxon>
        <taxon>Macrostomidae</taxon>
        <taxon>Macrostomum</taxon>
    </lineage>
</organism>
<dbReference type="GO" id="GO:0005886">
    <property type="term" value="C:plasma membrane"/>
    <property type="evidence" value="ECO:0007669"/>
    <property type="project" value="UniProtKB-SubCell"/>
</dbReference>
<evidence type="ECO:0000256" key="10">
    <source>
        <dbReference type="ARBA" id="ARBA00023303"/>
    </source>
</evidence>
<dbReference type="GO" id="GO:0004888">
    <property type="term" value="F:transmembrane signaling receptor activity"/>
    <property type="evidence" value="ECO:0007669"/>
    <property type="project" value="InterPro"/>
</dbReference>
<keyword evidence="8 11" id="KW-0406">Ion transport</keyword>
<dbReference type="PROSITE" id="PS00236">
    <property type="entry name" value="NEUROTR_ION_CHANNEL"/>
    <property type="match status" value="1"/>
</dbReference>
<evidence type="ECO:0000256" key="4">
    <source>
        <dbReference type="ARBA" id="ARBA00022475"/>
    </source>
</evidence>